<dbReference type="PIRSF" id="PIRSF039090">
    <property type="entry name" value="Flis"/>
    <property type="match status" value="1"/>
</dbReference>
<dbReference type="InterPro" id="IPR036584">
    <property type="entry name" value="FliS_sf"/>
</dbReference>
<dbReference type="EMBL" id="SUMG01000023">
    <property type="protein sequence ID" value="NBG89399.1"/>
    <property type="molecule type" value="Genomic_DNA"/>
</dbReference>
<evidence type="ECO:0000256" key="3">
    <source>
        <dbReference type="ARBA" id="ARBA00022490"/>
    </source>
</evidence>
<dbReference type="NCBIfam" id="TIGR00208">
    <property type="entry name" value="fliS"/>
    <property type="match status" value="1"/>
</dbReference>
<organism evidence="7 8">
    <name type="scientific">Isachenkonia alkalipeptolytica</name>
    <dbReference type="NCBI Taxonomy" id="2565777"/>
    <lineage>
        <taxon>Bacteria</taxon>
        <taxon>Bacillati</taxon>
        <taxon>Bacillota</taxon>
        <taxon>Clostridia</taxon>
        <taxon>Eubacteriales</taxon>
        <taxon>Clostridiaceae</taxon>
        <taxon>Isachenkonia</taxon>
    </lineage>
</organism>
<accession>A0AA44BEL4</accession>
<keyword evidence="5" id="KW-0143">Chaperone</keyword>
<keyword evidence="7" id="KW-0969">Cilium</keyword>
<dbReference type="AlphaFoldDB" id="A0AA44BEL4"/>
<name>A0AA44BEL4_9CLOT</name>
<keyword evidence="3 6" id="KW-0963">Cytoplasm</keyword>
<evidence type="ECO:0000256" key="1">
    <source>
        <dbReference type="ARBA" id="ARBA00004514"/>
    </source>
</evidence>
<keyword evidence="7" id="KW-0282">Flagellum</keyword>
<keyword evidence="7" id="KW-0966">Cell projection</keyword>
<comment type="subcellular location">
    <subcellularLocation>
        <location evidence="1 6">Cytoplasm</location>
        <location evidence="1 6">Cytosol</location>
    </subcellularLocation>
</comment>
<dbReference type="GO" id="GO:0071973">
    <property type="term" value="P:bacterial-type flagellum-dependent cell motility"/>
    <property type="evidence" value="ECO:0007669"/>
    <property type="project" value="TreeGrafter"/>
</dbReference>
<dbReference type="PANTHER" id="PTHR34773:SF1">
    <property type="entry name" value="FLAGELLAR SECRETION CHAPERONE FLIS"/>
    <property type="match status" value="1"/>
</dbReference>
<evidence type="ECO:0000256" key="4">
    <source>
        <dbReference type="ARBA" id="ARBA00022795"/>
    </source>
</evidence>
<evidence type="ECO:0000256" key="2">
    <source>
        <dbReference type="ARBA" id="ARBA00008787"/>
    </source>
</evidence>
<comment type="similarity">
    <text evidence="2 6">Belongs to the FliS family.</text>
</comment>
<dbReference type="RefSeq" id="WP_160723031.1">
    <property type="nucleotide sequence ID" value="NZ_SUMG01000023.1"/>
</dbReference>
<evidence type="ECO:0000256" key="5">
    <source>
        <dbReference type="ARBA" id="ARBA00023186"/>
    </source>
</evidence>
<evidence type="ECO:0000313" key="8">
    <source>
        <dbReference type="Proteomes" id="UP000449710"/>
    </source>
</evidence>
<evidence type="ECO:0000313" key="7">
    <source>
        <dbReference type="EMBL" id="NBG89399.1"/>
    </source>
</evidence>
<keyword evidence="4 6" id="KW-1005">Bacterial flagellum biogenesis</keyword>
<dbReference type="PANTHER" id="PTHR34773">
    <property type="entry name" value="FLAGELLAR SECRETION CHAPERONE FLIS"/>
    <property type="match status" value="1"/>
</dbReference>
<evidence type="ECO:0000256" key="6">
    <source>
        <dbReference type="PIRNR" id="PIRNR039090"/>
    </source>
</evidence>
<dbReference type="Proteomes" id="UP000449710">
    <property type="component" value="Unassembled WGS sequence"/>
</dbReference>
<dbReference type="GO" id="GO:0005829">
    <property type="term" value="C:cytosol"/>
    <property type="evidence" value="ECO:0007669"/>
    <property type="project" value="UniProtKB-SubCell"/>
</dbReference>
<proteinExistence type="inferred from homology"/>
<gene>
    <name evidence="7" type="primary">fliS</name>
    <name evidence="7" type="ORF">ISALK_12950</name>
</gene>
<reference evidence="7 8" key="1">
    <citation type="submission" date="2019-04" db="EMBL/GenBank/DDBJ databases">
        <title>Isachenkonia alkalipeptolytica gen. nov. sp. nov. a new anaerobic, alkiliphilic organothrophic bacterium capable to reduce synthesized ferrihydrite isolated from a soda lake.</title>
        <authorList>
            <person name="Toshchakov S.V."/>
            <person name="Zavarzina D.G."/>
            <person name="Zhilina T.N."/>
            <person name="Kostrikina N.A."/>
            <person name="Kublanov I.V."/>
        </authorList>
    </citation>
    <scope>NUCLEOTIDE SEQUENCE [LARGE SCALE GENOMIC DNA]</scope>
    <source>
        <strain evidence="7 8">Z-1701</strain>
    </source>
</reference>
<dbReference type="Pfam" id="PF02561">
    <property type="entry name" value="FliS"/>
    <property type="match status" value="1"/>
</dbReference>
<dbReference type="SUPFAM" id="SSF101116">
    <property type="entry name" value="Flagellar export chaperone FliS"/>
    <property type="match status" value="1"/>
</dbReference>
<protein>
    <recommendedName>
        <fullName evidence="6">Flagellar secretion chaperone FliS</fullName>
    </recommendedName>
</protein>
<dbReference type="Gene3D" id="1.20.120.340">
    <property type="entry name" value="Flagellar protein FliS"/>
    <property type="match status" value="1"/>
</dbReference>
<sequence>MAVRNPYNTYKENSVKTASPEELTLMLYNGALKFINKGKMGIEGKNIQEANEGIKRAQDIIHELNNSLNMDYEMSKNMRSLYTYILEKLVEGNIKKTTEPLDEAKEMITELRDTWKEAMKIAKGKR</sequence>
<dbReference type="GO" id="GO:0044780">
    <property type="term" value="P:bacterial-type flagellum assembly"/>
    <property type="evidence" value="ECO:0007669"/>
    <property type="project" value="InterPro"/>
</dbReference>
<keyword evidence="8" id="KW-1185">Reference proteome</keyword>
<comment type="caution">
    <text evidence="7">The sequence shown here is derived from an EMBL/GenBank/DDBJ whole genome shotgun (WGS) entry which is preliminary data.</text>
</comment>
<dbReference type="InterPro" id="IPR003713">
    <property type="entry name" value="FliS"/>
</dbReference>
<dbReference type="CDD" id="cd16098">
    <property type="entry name" value="FliS"/>
    <property type="match status" value="1"/>
</dbReference>